<gene>
    <name evidence="2" type="ORF">S01H1_59285</name>
</gene>
<dbReference type="Gene3D" id="2.40.70.10">
    <property type="entry name" value="Acid Proteases"/>
    <property type="match status" value="1"/>
</dbReference>
<evidence type="ECO:0000313" key="2">
    <source>
        <dbReference type="EMBL" id="GAG14053.1"/>
    </source>
</evidence>
<dbReference type="InterPro" id="IPR036034">
    <property type="entry name" value="PDZ_sf"/>
</dbReference>
<dbReference type="GO" id="GO:0007165">
    <property type="term" value="P:signal transduction"/>
    <property type="evidence" value="ECO:0007669"/>
    <property type="project" value="TreeGrafter"/>
</dbReference>
<feature type="domain" description="PDZ" evidence="1">
    <location>
        <begin position="125"/>
        <end position="196"/>
    </location>
</feature>
<name>X0VNM9_9ZZZZ</name>
<dbReference type="EMBL" id="BARS01038776">
    <property type="protein sequence ID" value="GAG14053.1"/>
    <property type="molecule type" value="Genomic_DNA"/>
</dbReference>
<organism evidence="2">
    <name type="scientific">marine sediment metagenome</name>
    <dbReference type="NCBI Taxonomy" id="412755"/>
    <lineage>
        <taxon>unclassified sequences</taxon>
        <taxon>metagenomes</taxon>
        <taxon>ecological metagenomes</taxon>
    </lineage>
</organism>
<sequence>IKCEIESNHPVIYATVNDSIQGRFRFDTGSNSCLDLNTPLVEKYNLLETARKKLGSFQMVGIGGVNESSRALLGSFTIGKSRIENVLTGFFQADSGIFSGENIDGNIGGGIMSMFRIGFDYPNYKIYLTKFTDADTDQGFITTGMFLKKANDEIVIYRIISSSTAEEEGLEQGDVIVEINKTKVQGMTLREVYKLLDGEEGDKIRLKIMRDDKTRKFKLKLKNIL</sequence>
<protein>
    <recommendedName>
        <fullName evidence="1">PDZ domain-containing protein</fullName>
    </recommendedName>
</protein>
<comment type="caution">
    <text evidence="2">The sequence shown here is derived from an EMBL/GenBank/DDBJ whole genome shotgun (WGS) entry which is preliminary data.</text>
</comment>
<dbReference type="GO" id="GO:0030288">
    <property type="term" value="C:outer membrane-bounded periplasmic space"/>
    <property type="evidence" value="ECO:0007669"/>
    <property type="project" value="TreeGrafter"/>
</dbReference>
<dbReference type="InterPro" id="IPR021109">
    <property type="entry name" value="Peptidase_aspartic_dom_sf"/>
</dbReference>
<dbReference type="SUPFAM" id="SSF50156">
    <property type="entry name" value="PDZ domain-like"/>
    <property type="match status" value="1"/>
</dbReference>
<dbReference type="PROSITE" id="PS50106">
    <property type="entry name" value="PDZ"/>
    <property type="match status" value="1"/>
</dbReference>
<dbReference type="PANTHER" id="PTHR32060:SF22">
    <property type="entry name" value="CARBOXYL-TERMINAL-PROCESSING PEPTIDASE 3, CHLOROPLASTIC"/>
    <property type="match status" value="1"/>
</dbReference>
<dbReference type="PANTHER" id="PTHR32060">
    <property type="entry name" value="TAIL-SPECIFIC PROTEASE"/>
    <property type="match status" value="1"/>
</dbReference>
<proteinExistence type="predicted"/>
<dbReference type="SMART" id="SM00228">
    <property type="entry name" value="PDZ"/>
    <property type="match status" value="1"/>
</dbReference>
<feature type="non-terminal residue" evidence="2">
    <location>
        <position position="1"/>
    </location>
</feature>
<reference evidence="2" key="1">
    <citation type="journal article" date="2014" name="Front. Microbiol.">
        <title>High frequency of phylogenetically diverse reductive dehalogenase-homologous genes in deep subseafloor sedimentary metagenomes.</title>
        <authorList>
            <person name="Kawai M."/>
            <person name="Futagami T."/>
            <person name="Toyoda A."/>
            <person name="Takaki Y."/>
            <person name="Nishi S."/>
            <person name="Hori S."/>
            <person name="Arai W."/>
            <person name="Tsubouchi T."/>
            <person name="Morono Y."/>
            <person name="Uchiyama I."/>
            <person name="Ito T."/>
            <person name="Fujiyama A."/>
            <person name="Inagaki F."/>
            <person name="Takami H."/>
        </authorList>
    </citation>
    <scope>NUCLEOTIDE SEQUENCE</scope>
    <source>
        <strain evidence="2">Expedition CK06-06</strain>
    </source>
</reference>
<dbReference type="Pfam" id="PF13180">
    <property type="entry name" value="PDZ_2"/>
    <property type="match status" value="1"/>
</dbReference>
<accession>X0VNM9</accession>
<dbReference type="Gene3D" id="2.30.42.10">
    <property type="match status" value="1"/>
</dbReference>
<dbReference type="InterPro" id="IPR001478">
    <property type="entry name" value="PDZ"/>
</dbReference>
<evidence type="ECO:0000259" key="1">
    <source>
        <dbReference type="PROSITE" id="PS50106"/>
    </source>
</evidence>
<dbReference type="AlphaFoldDB" id="X0VNM9"/>
<dbReference type="GO" id="GO:0004175">
    <property type="term" value="F:endopeptidase activity"/>
    <property type="evidence" value="ECO:0007669"/>
    <property type="project" value="TreeGrafter"/>
</dbReference>